<keyword evidence="4" id="KW-1185">Reference proteome</keyword>
<dbReference type="Proteomes" id="UP000789342">
    <property type="component" value="Unassembled WGS sequence"/>
</dbReference>
<proteinExistence type="predicted"/>
<accession>A0A9N9ILX9</accession>
<evidence type="ECO:0000256" key="1">
    <source>
        <dbReference type="SAM" id="MobiDB-lite"/>
    </source>
</evidence>
<feature type="non-terminal residue" evidence="3">
    <location>
        <position position="173"/>
    </location>
</feature>
<comment type="caution">
    <text evidence="3">The sequence shown here is derived from an EMBL/GenBank/DDBJ whole genome shotgun (WGS) entry which is preliminary data.</text>
</comment>
<feature type="compositionally biased region" description="Basic and acidic residues" evidence="1">
    <location>
        <begin position="38"/>
        <end position="66"/>
    </location>
</feature>
<dbReference type="EMBL" id="CAJVPV010031439">
    <property type="protein sequence ID" value="CAG8742829.1"/>
    <property type="molecule type" value="Genomic_DNA"/>
</dbReference>
<organism evidence="3 4">
    <name type="scientific">Acaulospora morrowiae</name>
    <dbReference type="NCBI Taxonomy" id="94023"/>
    <lineage>
        <taxon>Eukaryota</taxon>
        <taxon>Fungi</taxon>
        <taxon>Fungi incertae sedis</taxon>
        <taxon>Mucoromycota</taxon>
        <taxon>Glomeromycotina</taxon>
        <taxon>Glomeromycetes</taxon>
        <taxon>Diversisporales</taxon>
        <taxon>Acaulosporaceae</taxon>
        <taxon>Acaulospora</taxon>
    </lineage>
</organism>
<protein>
    <submittedName>
        <fullName evidence="3">17839_t:CDS:1</fullName>
    </submittedName>
</protein>
<evidence type="ECO:0000313" key="3">
    <source>
        <dbReference type="EMBL" id="CAG8742829.1"/>
    </source>
</evidence>
<dbReference type="AlphaFoldDB" id="A0A9N9ILX9"/>
<sequence length="173" mass="19947">DDERRSENNMENMDFGVSNENIDKDISDEEDESNLSGEETKMEELIITDSDKETEKSDDNSDHNMEIDNVSSNEMKQENRAQGESKNFSGKKGEEIEEPEPIPLLSRPNVAKQFRDYYMAQMTKAFEEDLDTIRKESKLDSNKIEILKDTLESGISIFSEMEKELALASQKFR</sequence>
<name>A0A9N9ILX9_9GLOM</name>
<reference evidence="3" key="1">
    <citation type="submission" date="2021-06" db="EMBL/GenBank/DDBJ databases">
        <authorList>
            <person name="Kallberg Y."/>
            <person name="Tangrot J."/>
            <person name="Rosling A."/>
        </authorList>
    </citation>
    <scope>NUCLEOTIDE SEQUENCE</scope>
    <source>
        <strain evidence="3">CL551</strain>
    </source>
</reference>
<feature type="domain" description="Ribosome-assembly protein 3 C-terminal" evidence="2">
    <location>
        <begin position="114"/>
        <end position="159"/>
    </location>
</feature>
<gene>
    <name evidence="3" type="ORF">AMORRO_LOCUS14830</name>
</gene>
<feature type="region of interest" description="Disordered" evidence="1">
    <location>
        <begin position="1"/>
        <end position="104"/>
    </location>
</feature>
<evidence type="ECO:0000259" key="2">
    <source>
        <dbReference type="Pfam" id="PF14615"/>
    </source>
</evidence>
<dbReference type="OrthoDB" id="69550at2759"/>
<evidence type="ECO:0000313" key="4">
    <source>
        <dbReference type="Proteomes" id="UP000789342"/>
    </source>
</evidence>
<dbReference type="InterPro" id="IPR028217">
    <property type="entry name" value="Rsa3_C"/>
</dbReference>
<dbReference type="Pfam" id="PF14615">
    <property type="entry name" value="Rsa3"/>
    <property type="match status" value="1"/>
</dbReference>